<dbReference type="Proteomes" id="UP001465755">
    <property type="component" value="Unassembled WGS sequence"/>
</dbReference>
<proteinExistence type="predicted"/>
<reference evidence="3 4" key="1">
    <citation type="journal article" date="2024" name="Nat. Commun.">
        <title>Phylogenomics reveals the evolutionary origins of lichenization in chlorophyte algae.</title>
        <authorList>
            <person name="Puginier C."/>
            <person name="Libourel C."/>
            <person name="Otte J."/>
            <person name="Skaloud P."/>
            <person name="Haon M."/>
            <person name="Grisel S."/>
            <person name="Petersen M."/>
            <person name="Berrin J.G."/>
            <person name="Delaux P.M."/>
            <person name="Dal Grande F."/>
            <person name="Keller J."/>
        </authorList>
    </citation>
    <scope>NUCLEOTIDE SEQUENCE [LARGE SCALE GENOMIC DNA]</scope>
    <source>
        <strain evidence="3 4">SAG 2036</strain>
    </source>
</reference>
<accession>A0AAW1PD44</accession>
<feature type="region of interest" description="Disordered" evidence="1">
    <location>
        <begin position="131"/>
        <end position="192"/>
    </location>
</feature>
<keyword evidence="2" id="KW-0812">Transmembrane</keyword>
<evidence type="ECO:0000256" key="2">
    <source>
        <dbReference type="SAM" id="Phobius"/>
    </source>
</evidence>
<feature type="transmembrane region" description="Helical" evidence="2">
    <location>
        <begin position="72"/>
        <end position="90"/>
    </location>
</feature>
<sequence length="192" mass="20712">MDYLTAPLSGPPGDKLKLVAHLQFGVGVAAPLWANSWPNSWPDISTAFAVSSVVGLVGVLATLLSNVELLRLFFYFEGLSLLINFLALILNFSDKISVLLVLFVLLLVQAAAEWYTYGLLNDSGGTDNYSAFANDGPAHGHGRSDPFQAYEPPPAPPSNTYQGAGHNASPRQPQQQQQQQQQQPPSQPPNLV</sequence>
<evidence type="ECO:0000256" key="1">
    <source>
        <dbReference type="SAM" id="MobiDB-lite"/>
    </source>
</evidence>
<keyword evidence="2" id="KW-1133">Transmembrane helix</keyword>
<feature type="transmembrane region" description="Helical" evidence="2">
    <location>
        <begin position="44"/>
        <end position="65"/>
    </location>
</feature>
<keyword evidence="2" id="KW-0472">Membrane</keyword>
<feature type="transmembrane region" description="Helical" evidence="2">
    <location>
        <begin position="96"/>
        <end position="115"/>
    </location>
</feature>
<feature type="compositionally biased region" description="Low complexity" evidence="1">
    <location>
        <begin position="172"/>
        <end position="184"/>
    </location>
</feature>
<name>A0AAW1PD44_9CHLO</name>
<gene>
    <name evidence="3" type="ORF">WJX73_002380</name>
</gene>
<comment type="caution">
    <text evidence="3">The sequence shown here is derived from an EMBL/GenBank/DDBJ whole genome shotgun (WGS) entry which is preliminary data.</text>
</comment>
<dbReference type="AlphaFoldDB" id="A0AAW1PD44"/>
<evidence type="ECO:0000313" key="4">
    <source>
        <dbReference type="Proteomes" id="UP001465755"/>
    </source>
</evidence>
<dbReference type="EMBL" id="JALJOQ010000042">
    <property type="protein sequence ID" value="KAK9805724.1"/>
    <property type="molecule type" value="Genomic_DNA"/>
</dbReference>
<organism evidence="3 4">
    <name type="scientific">Symbiochloris irregularis</name>
    <dbReference type="NCBI Taxonomy" id="706552"/>
    <lineage>
        <taxon>Eukaryota</taxon>
        <taxon>Viridiplantae</taxon>
        <taxon>Chlorophyta</taxon>
        <taxon>core chlorophytes</taxon>
        <taxon>Trebouxiophyceae</taxon>
        <taxon>Trebouxiales</taxon>
        <taxon>Trebouxiaceae</taxon>
        <taxon>Symbiochloris</taxon>
    </lineage>
</organism>
<keyword evidence="4" id="KW-1185">Reference proteome</keyword>
<evidence type="ECO:0000313" key="3">
    <source>
        <dbReference type="EMBL" id="KAK9805724.1"/>
    </source>
</evidence>
<protein>
    <submittedName>
        <fullName evidence="3">Uncharacterized protein</fullName>
    </submittedName>
</protein>